<accession>A0ABS9H374</accession>
<dbReference type="RefSeq" id="WP_236337866.1">
    <property type="nucleotide sequence ID" value="NZ_JAKIJS010000001.1"/>
</dbReference>
<name>A0ABS9H374_9BACL</name>
<evidence type="ECO:0000313" key="5">
    <source>
        <dbReference type="Proteomes" id="UP001649381"/>
    </source>
</evidence>
<dbReference type="SUPFAM" id="SSF53807">
    <property type="entry name" value="Helical backbone' metal receptor"/>
    <property type="match status" value="1"/>
</dbReference>
<protein>
    <submittedName>
        <fullName evidence="4">Cobalamin-binding protein</fullName>
    </submittedName>
</protein>
<keyword evidence="2" id="KW-0732">Signal</keyword>
<proteinExistence type="inferred from homology"/>
<dbReference type="NCBIfam" id="NF038402">
    <property type="entry name" value="TroA_like"/>
    <property type="match status" value="1"/>
</dbReference>
<dbReference type="PANTHER" id="PTHR30535:SF34">
    <property type="entry name" value="MOLYBDATE-BINDING PROTEIN MOLA"/>
    <property type="match status" value="1"/>
</dbReference>
<dbReference type="PANTHER" id="PTHR30535">
    <property type="entry name" value="VITAMIN B12-BINDING PROTEIN"/>
    <property type="match status" value="1"/>
</dbReference>
<dbReference type="InterPro" id="IPR054828">
    <property type="entry name" value="Vit_B12_bind_prot"/>
</dbReference>
<comment type="caution">
    <text evidence="4">The sequence shown here is derived from an EMBL/GenBank/DDBJ whole genome shotgun (WGS) entry which is preliminary data.</text>
</comment>
<dbReference type="EMBL" id="JAKIJS010000001">
    <property type="protein sequence ID" value="MCF6138521.1"/>
    <property type="molecule type" value="Genomic_DNA"/>
</dbReference>
<evidence type="ECO:0000256" key="2">
    <source>
        <dbReference type="ARBA" id="ARBA00022729"/>
    </source>
</evidence>
<dbReference type="PROSITE" id="PS50983">
    <property type="entry name" value="FE_B12_PBP"/>
    <property type="match status" value="1"/>
</dbReference>
<gene>
    <name evidence="4" type="ORF">L2716_12360</name>
</gene>
<reference evidence="4 5" key="1">
    <citation type="submission" date="2022-01" db="EMBL/GenBank/DDBJ databases">
        <title>Alkalihalobacillus sp. EGI L200015, a novel bacterium isolated from a salt lake sediment.</title>
        <authorList>
            <person name="Gao L."/>
            <person name="Fang B.-Z."/>
            <person name="Li W.-J."/>
        </authorList>
    </citation>
    <scope>NUCLEOTIDE SEQUENCE [LARGE SCALE GENOMIC DNA]</scope>
    <source>
        <strain evidence="4 5">KCTC 12718</strain>
    </source>
</reference>
<dbReference type="Gene3D" id="3.40.50.1980">
    <property type="entry name" value="Nitrogenase molybdenum iron protein domain"/>
    <property type="match status" value="2"/>
</dbReference>
<evidence type="ECO:0000259" key="3">
    <source>
        <dbReference type="PROSITE" id="PS50983"/>
    </source>
</evidence>
<organism evidence="4 5">
    <name type="scientific">Pseudalkalibacillus berkeleyi</name>
    <dbReference type="NCBI Taxonomy" id="1069813"/>
    <lineage>
        <taxon>Bacteria</taxon>
        <taxon>Bacillati</taxon>
        <taxon>Bacillota</taxon>
        <taxon>Bacilli</taxon>
        <taxon>Bacillales</taxon>
        <taxon>Fictibacillaceae</taxon>
        <taxon>Pseudalkalibacillus</taxon>
    </lineage>
</organism>
<dbReference type="InterPro" id="IPR050902">
    <property type="entry name" value="ABC_Transporter_SBP"/>
</dbReference>
<keyword evidence="5" id="KW-1185">Reference proteome</keyword>
<dbReference type="InterPro" id="IPR002491">
    <property type="entry name" value="ABC_transptr_periplasmic_BD"/>
</dbReference>
<dbReference type="Pfam" id="PF01497">
    <property type="entry name" value="Peripla_BP_2"/>
    <property type="match status" value="1"/>
</dbReference>
<evidence type="ECO:0000256" key="1">
    <source>
        <dbReference type="ARBA" id="ARBA00008814"/>
    </source>
</evidence>
<feature type="domain" description="Fe/B12 periplasmic-binding" evidence="3">
    <location>
        <begin position="2"/>
        <end position="257"/>
    </location>
</feature>
<sequence>MRIISICPSNTELVEYLGLTHCLVGVDDFSDWPKEIESLPKLGPDLDIDMDRLESLQPDLVLASLSVPGMEKNIERLEERGIPYHIFNPNSLKEIGDDLLTLGELTNQTERAERLVTHYRSVIEQYRTISNTVVEKPSLYWEWWPKPVFTPGGVNWLTEISELAGARNAFADENVASVQSDWETVCKREPDHICLVWVGVQTKKVNPKILQKRPNWDRMKAMQLNQVHVLDEPYFCRPSPRLIVGLQKIAAIIHPDKYPAYNEQEDDPLLQKDRL</sequence>
<comment type="similarity">
    <text evidence="1">Belongs to the bacterial solute-binding protein 8 family.</text>
</comment>
<dbReference type="Proteomes" id="UP001649381">
    <property type="component" value="Unassembled WGS sequence"/>
</dbReference>
<evidence type="ECO:0000313" key="4">
    <source>
        <dbReference type="EMBL" id="MCF6138521.1"/>
    </source>
</evidence>
<dbReference type="CDD" id="cd01144">
    <property type="entry name" value="BtuF"/>
    <property type="match status" value="1"/>
</dbReference>